<evidence type="ECO:0000313" key="2">
    <source>
        <dbReference type="Proteomes" id="UP000184420"/>
    </source>
</evidence>
<dbReference type="Proteomes" id="UP000184420">
    <property type="component" value="Unassembled WGS sequence"/>
</dbReference>
<protein>
    <submittedName>
        <fullName evidence="1">Uncharacterized protein</fullName>
    </submittedName>
</protein>
<dbReference type="RefSeq" id="WP_073084140.1">
    <property type="nucleotide sequence ID" value="NZ_FRBL01000007.1"/>
</dbReference>
<dbReference type="EMBL" id="FRBL01000007">
    <property type="protein sequence ID" value="SHM25856.1"/>
    <property type="molecule type" value="Genomic_DNA"/>
</dbReference>
<accession>A0A1M7HBR9</accession>
<sequence>MSNFTHSVLSNLCLVTASDLQHLNQEQPSLSTEVEASLENVKSTLNTVSYSPRMSTLQQIFDYAASTAEKQL</sequence>
<name>A0A1M7HBR9_9BACT</name>
<reference evidence="1 2" key="1">
    <citation type="submission" date="2016-11" db="EMBL/GenBank/DDBJ databases">
        <authorList>
            <person name="Jaros S."/>
            <person name="Januszkiewicz K."/>
            <person name="Wedrychowicz H."/>
        </authorList>
    </citation>
    <scope>NUCLEOTIDE SEQUENCE [LARGE SCALE GENOMIC DNA]</scope>
    <source>
        <strain evidence="1 2">DSM 27406</strain>
    </source>
</reference>
<evidence type="ECO:0000313" key="1">
    <source>
        <dbReference type="EMBL" id="SHM25856.1"/>
    </source>
</evidence>
<dbReference type="STRING" id="1419482.SAMN05444266_107165"/>
<keyword evidence="2" id="KW-1185">Reference proteome</keyword>
<gene>
    <name evidence="1" type="ORF">SAMN05444266_107165</name>
</gene>
<dbReference type="AlphaFoldDB" id="A0A1M7HBR9"/>
<proteinExistence type="predicted"/>
<organism evidence="1 2">
    <name type="scientific">Chitinophaga jiangningensis</name>
    <dbReference type="NCBI Taxonomy" id="1419482"/>
    <lineage>
        <taxon>Bacteria</taxon>
        <taxon>Pseudomonadati</taxon>
        <taxon>Bacteroidota</taxon>
        <taxon>Chitinophagia</taxon>
        <taxon>Chitinophagales</taxon>
        <taxon>Chitinophagaceae</taxon>
        <taxon>Chitinophaga</taxon>
    </lineage>
</organism>
<dbReference type="OrthoDB" id="679366at2"/>